<dbReference type="InterPro" id="IPR027417">
    <property type="entry name" value="P-loop_NTPase"/>
</dbReference>
<proteinExistence type="predicted"/>
<evidence type="ECO:0000313" key="2">
    <source>
        <dbReference type="EMBL" id="QLI06116.1"/>
    </source>
</evidence>
<protein>
    <submittedName>
        <fullName evidence="2">ParA-like protein</fullName>
    </submittedName>
</protein>
<dbReference type="PANTHER" id="PTHR13696">
    <property type="entry name" value="P-LOOP CONTAINING NUCLEOSIDE TRIPHOSPHATE HYDROLASE"/>
    <property type="match status" value="1"/>
</dbReference>
<dbReference type="InterPro" id="IPR002586">
    <property type="entry name" value="CobQ/CobB/MinD/ParA_Nub-bd_dom"/>
</dbReference>
<dbReference type="Pfam" id="PF01656">
    <property type="entry name" value="CbiA"/>
    <property type="match status" value="1"/>
</dbReference>
<name>A0A7H9CJ11_9BACT</name>
<dbReference type="PIRSF" id="PIRSF009320">
    <property type="entry name" value="Nuc_binding_HP_1000"/>
    <property type="match status" value="1"/>
</dbReference>
<dbReference type="Gene3D" id="3.40.50.300">
    <property type="entry name" value="P-loop containing nucleotide triphosphate hydrolases"/>
    <property type="match status" value="1"/>
</dbReference>
<dbReference type="KEGG" id="cinf:CINF_1643"/>
<feature type="domain" description="CobQ/CobB/MinD/ParA nucleotide binding" evidence="1">
    <location>
        <begin position="3"/>
        <end position="169"/>
    </location>
</feature>
<gene>
    <name evidence="2" type="ORF">CINF_1643</name>
</gene>
<dbReference type="AlphaFoldDB" id="A0A7H9CJ11"/>
<dbReference type="RefSeq" id="WP_179975195.1">
    <property type="nucleotide sequence ID" value="NZ_CP049075.1"/>
</dbReference>
<dbReference type="InterPro" id="IPR050678">
    <property type="entry name" value="DNA_Partitioning_ATPase"/>
</dbReference>
<sequence>MIVSICNEKGGSGKSTLAINIAIEQGRVSGELPLLIDTDPQKSVASFLNIRNEVDDDTSKPRASAKLFIYTHKVGEYLKGFLAEMREKQPNKNIIIDTAGWASREMYIAIGLSDMIAIPAVPAQLDVSVLDKMVDRVKMAKEKNPNLKALIVISRASPNPFLQKKIESLKAFVEYINAEPSESEQESYIKLANTIIYEREIYKIATQMGLGVVEMQDSKNKAKAEIAGLCKEIF</sequence>
<dbReference type="SUPFAM" id="SSF52540">
    <property type="entry name" value="P-loop containing nucleoside triphosphate hydrolases"/>
    <property type="match status" value="1"/>
</dbReference>
<organism evidence="2 3">
    <name type="scientific">Candidatus Campylobacter infans</name>
    <dbReference type="NCBI Taxonomy" id="2561898"/>
    <lineage>
        <taxon>Bacteria</taxon>
        <taxon>Pseudomonadati</taxon>
        <taxon>Campylobacterota</taxon>
        <taxon>Epsilonproteobacteria</taxon>
        <taxon>Campylobacterales</taxon>
        <taxon>Campylobacteraceae</taxon>
        <taxon>Campylobacter</taxon>
    </lineage>
</organism>
<dbReference type="EMBL" id="CP049075">
    <property type="protein sequence ID" value="QLI06116.1"/>
    <property type="molecule type" value="Genomic_DNA"/>
</dbReference>
<dbReference type="PANTHER" id="PTHR13696:SF96">
    <property type="entry name" value="COBQ_COBB_MIND_PARA NUCLEOTIDE BINDING DOMAIN-CONTAINING PROTEIN"/>
    <property type="match status" value="1"/>
</dbReference>
<dbReference type="CDD" id="cd02042">
    <property type="entry name" value="ParAB_family"/>
    <property type="match status" value="1"/>
</dbReference>
<dbReference type="Proteomes" id="UP000509414">
    <property type="component" value="Chromosome"/>
</dbReference>
<evidence type="ECO:0000313" key="3">
    <source>
        <dbReference type="Proteomes" id="UP000509414"/>
    </source>
</evidence>
<reference evidence="2 3" key="1">
    <citation type="submission" date="2020-02" db="EMBL/GenBank/DDBJ databases">
        <title>Complete genome sequence of the novel Campylobacter species Candidatus Campylobacter infans.</title>
        <authorList>
            <person name="Duim B."/>
            <person name="Zomer A."/>
            <person name="van der Graaf L."/>
            <person name="Wagenaar J."/>
        </authorList>
    </citation>
    <scope>NUCLEOTIDE SEQUENCE [LARGE SCALE GENOMIC DNA]</scope>
    <source>
        <strain evidence="2 3">19S00001</strain>
    </source>
</reference>
<keyword evidence="3" id="KW-1185">Reference proteome</keyword>
<accession>A0A7H9CJ11</accession>
<evidence type="ECO:0000259" key="1">
    <source>
        <dbReference type="Pfam" id="PF01656"/>
    </source>
</evidence>